<protein>
    <submittedName>
        <fullName evidence="1">Uncharacterized protein</fullName>
    </submittedName>
</protein>
<name>A0A117IDJ8_MYCFO</name>
<organism evidence="1 2">
    <name type="scientific">Mycolicibacterium fortuitum subsp. acetamidolyticum</name>
    <dbReference type="NCBI Taxonomy" id="144550"/>
    <lineage>
        <taxon>Bacteria</taxon>
        <taxon>Bacillati</taxon>
        <taxon>Actinomycetota</taxon>
        <taxon>Actinomycetes</taxon>
        <taxon>Mycobacteriales</taxon>
        <taxon>Mycobacteriaceae</taxon>
        <taxon>Mycolicibacterium</taxon>
    </lineage>
</organism>
<accession>A0A117IDJ8</accession>
<sequence length="127" mass="13486">MAFDDLTDADLAAASGAVAAAALRAARLEATRRLLAGPGAGASTDPNEALEVLMTSDHRDPRYELLHAFEKPWALLVVRILATVCDPTPAIADARLRGVTVPAIAKTLGVSHQAIYSRYADVVRKPR</sequence>
<dbReference type="RefSeq" id="WP_061262829.1">
    <property type="nucleotide sequence ID" value="NZ_BCSZ01000012.1"/>
</dbReference>
<reference evidence="2" key="2">
    <citation type="submission" date="2016-02" db="EMBL/GenBank/DDBJ databases">
        <title>Draft genome sequence of five rapidly growing Mycobacterium species.</title>
        <authorList>
            <person name="Katahira K."/>
            <person name="Gotou Y."/>
            <person name="Iida K."/>
            <person name="Ogura Y."/>
            <person name="Hayashi T."/>
        </authorList>
    </citation>
    <scope>NUCLEOTIDE SEQUENCE [LARGE SCALE GENOMIC DNA]</scope>
    <source>
        <strain evidence="2">JCM6368</strain>
    </source>
</reference>
<gene>
    <name evidence="1" type="ORF">RMCFA_1340</name>
</gene>
<proteinExistence type="predicted"/>
<dbReference type="EMBL" id="BCSZ01000012">
    <property type="protein sequence ID" value="GAT01226.1"/>
    <property type="molecule type" value="Genomic_DNA"/>
</dbReference>
<dbReference type="Proteomes" id="UP000069705">
    <property type="component" value="Unassembled WGS sequence"/>
</dbReference>
<comment type="caution">
    <text evidence="1">The sequence shown here is derived from an EMBL/GenBank/DDBJ whole genome shotgun (WGS) entry which is preliminary data.</text>
</comment>
<reference evidence="1 2" key="1">
    <citation type="journal article" date="2016" name="Genome Announc.">
        <title>Draft Genome Sequences of Five Rapidly Growing Mycobacterium Species, M. thermoresistibile, M. fortuitum subsp. acetamidolyticum, M. canariasense, M. brisbanense, and M. novocastrense.</title>
        <authorList>
            <person name="Katahira K."/>
            <person name="Ogura Y."/>
            <person name="Gotoh Y."/>
            <person name="Hayashi T."/>
        </authorList>
    </citation>
    <scope>NUCLEOTIDE SEQUENCE [LARGE SCALE GENOMIC DNA]</scope>
    <source>
        <strain evidence="1 2">JCM6368</strain>
    </source>
</reference>
<evidence type="ECO:0000313" key="2">
    <source>
        <dbReference type="Proteomes" id="UP000069705"/>
    </source>
</evidence>
<dbReference type="AlphaFoldDB" id="A0A117IDJ8"/>
<evidence type="ECO:0000313" key="1">
    <source>
        <dbReference type="EMBL" id="GAT01226.1"/>
    </source>
</evidence>